<reference evidence="2 3" key="1">
    <citation type="submission" date="2016-10" db="EMBL/GenBank/DDBJ databases">
        <authorList>
            <person name="de Groot N.N."/>
        </authorList>
    </citation>
    <scope>NUCLEOTIDE SEQUENCE [LARGE SCALE GENOMIC DNA]</scope>
    <source>
        <strain evidence="2 3">CGMCC 1.5337</strain>
    </source>
</reference>
<keyword evidence="3" id="KW-1185">Reference proteome</keyword>
<dbReference type="Proteomes" id="UP000198518">
    <property type="component" value="Unassembled WGS sequence"/>
</dbReference>
<organism evidence="2 3">
    <name type="scientific">Halobacterium jilantaiense</name>
    <dbReference type="NCBI Taxonomy" id="355548"/>
    <lineage>
        <taxon>Archaea</taxon>
        <taxon>Methanobacteriati</taxon>
        <taxon>Methanobacteriota</taxon>
        <taxon>Stenosarchaea group</taxon>
        <taxon>Halobacteria</taxon>
        <taxon>Halobacteriales</taxon>
        <taxon>Halobacteriaceae</taxon>
        <taxon>Halobacterium</taxon>
    </lineage>
</organism>
<evidence type="ECO:0000256" key="1">
    <source>
        <dbReference type="SAM" id="MobiDB-lite"/>
    </source>
</evidence>
<dbReference type="STRING" id="355548.SAMN04487945_2158"/>
<sequence length="148" mass="16814">MTASNQTVVNGGSEPDYSNVEIPAKPPEEFTYQERRADLLSQIEDLGHPKLLNQSEQAERFGVSQTQIHKDLDRIAESSREHVADRDRRALTVESVVNRAVIGLLREEKYRKAARTVMEFDEWCQEFQELEELAARISALEEAQGGGR</sequence>
<feature type="region of interest" description="Disordered" evidence="1">
    <location>
        <begin position="1"/>
        <end position="29"/>
    </location>
</feature>
<dbReference type="EMBL" id="FOJA01000001">
    <property type="protein sequence ID" value="SEW20465.1"/>
    <property type="molecule type" value="Genomic_DNA"/>
</dbReference>
<gene>
    <name evidence="2" type="ORF">SAMN04487945_2158</name>
</gene>
<accession>A0A1I0Q111</accession>
<feature type="compositionally biased region" description="Polar residues" evidence="1">
    <location>
        <begin position="1"/>
        <end position="10"/>
    </location>
</feature>
<evidence type="ECO:0000313" key="3">
    <source>
        <dbReference type="Proteomes" id="UP000198518"/>
    </source>
</evidence>
<protein>
    <submittedName>
        <fullName evidence="2">Uncharacterized protein</fullName>
    </submittedName>
</protein>
<evidence type="ECO:0000313" key="2">
    <source>
        <dbReference type="EMBL" id="SEW20465.1"/>
    </source>
</evidence>
<dbReference type="AlphaFoldDB" id="A0A1I0Q111"/>
<name>A0A1I0Q111_9EURY</name>
<proteinExistence type="predicted"/>